<keyword evidence="3" id="KW-1185">Reference proteome</keyword>
<name>A0ABQ6IAK2_9MICO</name>
<reference evidence="3" key="1">
    <citation type="journal article" date="2019" name="Int. J. Syst. Evol. Microbiol.">
        <title>The Global Catalogue of Microorganisms (GCM) 10K type strain sequencing project: providing services to taxonomists for standard genome sequencing and annotation.</title>
        <authorList>
            <consortium name="The Broad Institute Genomics Platform"/>
            <consortium name="The Broad Institute Genome Sequencing Center for Infectious Disease"/>
            <person name="Wu L."/>
            <person name="Ma J."/>
        </authorList>
    </citation>
    <scope>NUCLEOTIDE SEQUENCE [LARGE SCALE GENOMIC DNA]</scope>
    <source>
        <strain evidence="3">NBRC 112299</strain>
    </source>
</reference>
<feature type="compositionally biased region" description="Basic and acidic residues" evidence="1">
    <location>
        <begin position="40"/>
        <end position="52"/>
    </location>
</feature>
<dbReference type="RefSeq" id="WP_284327166.1">
    <property type="nucleotide sequence ID" value="NZ_BSUN01000001.1"/>
</dbReference>
<evidence type="ECO:0000313" key="3">
    <source>
        <dbReference type="Proteomes" id="UP001157125"/>
    </source>
</evidence>
<evidence type="ECO:0000256" key="1">
    <source>
        <dbReference type="SAM" id="MobiDB-lite"/>
    </source>
</evidence>
<feature type="region of interest" description="Disordered" evidence="1">
    <location>
        <begin position="27"/>
        <end position="52"/>
    </location>
</feature>
<gene>
    <name evidence="2" type="ORF">GCM10025876_02160</name>
</gene>
<comment type="caution">
    <text evidence="2">The sequence shown here is derived from an EMBL/GenBank/DDBJ whole genome shotgun (WGS) entry which is preliminary data.</text>
</comment>
<evidence type="ECO:0000313" key="2">
    <source>
        <dbReference type="EMBL" id="GMA34012.1"/>
    </source>
</evidence>
<dbReference type="EMBL" id="BSUN01000001">
    <property type="protein sequence ID" value="GMA34012.1"/>
    <property type="molecule type" value="Genomic_DNA"/>
</dbReference>
<protein>
    <submittedName>
        <fullName evidence="2">Uncharacterized protein</fullName>
    </submittedName>
</protein>
<accession>A0ABQ6IAK2</accession>
<proteinExistence type="predicted"/>
<sequence>MDTVPGACLIEVGVGLRHRRQEEVAVEVQDRSAVGGDGGGARRDNGLHDPVGKGHIDLVARGGGRAAKQCRGVVAVAHRPSCLT</sequence>
<dbReference type="Proteomes" id="UP001157125">
    <property type="component" value="Unassembled WGS sequence"/>
</dbReference>
<organism evidence="2 3">
    <name type="scientific">Demequina litorisediminis</name>
    <dbReference type="NCBI Taxonomy" id="1849022"/>
    <lineage>
        <taxon>Bacteria</taxon>
        <taxon>Bacillati</taxon>
        <taxon>Actinomycetota</taxon>
        <taxon>Actinomycetes</taxon>
        <taxon>Micrococcales</taxon>
        <taxon>Demequinaceae</taxon>
        <taxon>Demequina</taxon>
    </lineage>
</organism>